<dbReference type="InterPro" id="IPR029190">
    <property type="entry name" value="Rrp14/SURF6_C"/>
</dbReference>
<gene>
    <name evidence="6" type="ORF">Acr_00g0025920</name>
</gene>
<sequence length="166" mass="19601">MYEELWQSLHRRIEELRGNCGIGETFRSENRERRENQQKRKRGNEVEEKSEKVEVEEDVSEAAKGIEFGKVKLGGEEERERKKKKRKVSKSEELEGVKKLQEVKDLEVGKKHSWKAAMSMAAGVKVHDDLRLLKQSAQKERMRHEKSAEKWKERVESREKVKGEKQ</sequence>
<dbReference type="OrthoDB" id="1746885at2759"/>
<accession>A0A7J0DEU0</accession>
<comment type="similarity">
    <text evidence="2">Belongs to the SURF6 family.</text>
</comment>
<dbReference type="Pfam" id="PF04935">
    <property type="entry name" value="SURF6"/>
    <property type="match status" value="1"/>
</dbReference>
<evidence type="ECO:0000313" key="6">
    <source>
        <dbReference type="EMBL" id="GFS33036.1"/>
    </source>
</evidence>
<dbReference type="AlphaFoldDB" id="A0A7J0DEU0"/>
<evidence type="ECO:0000259" key="5">
    <source>
        <dbReference type="Pfam" id="PF04935"/>
    </source>
</evidence>
<evidence type="ECO:0000256" key="4">
    <source>
        <dbReference type="SAM" id="MobiDB-lite"/>
    </source>
</evidence>
<dbReference type="GO" id="GO:0042273">
    <property type="term" value="P:ribosomal large subunit biogenesis"/>
    <property type="evidence" value="ECO:0007669"/>
    <property type="project" value="TreeGrafter"/>
</dbReference>
<evidence type="ECO:0000256" key="1">
    <source>
        <dbReference type="ARBA" id="ARBA00004123"/>
    </source>
</evidence>
<feature type="region of interest" description="Disordered" evidence="4">
    <location>
        <begin position="137"/>
        <end position="166"/>
    </location>
</feature>
<name>A0A7J0DEU0_9ERIC</name>
<keyword evidence="3" id="KW-0539">Nucleus</keyword>
<dbReference type="GO" id="GO:0042274">
    <property type="term" value="P:ribosomal small subunit biogenesis"/>
    <property type="evidence" value="ECO:0007669"/>
    <property type="project" value="TreeGrafter"/>
</dbReference>
<dbReference type="PANTHER" id="PTHR14369:SF0">
    <property type="entry name" value="SURFEIT LOCUS PROTEIN 6"/>
    <property type="match status" value="1"/>
</dbReference>
<comment type="subcellular location">
    <subcellularLocation>
        <location evidence="1">Nucleus</location>
    </subcellularLocation>
</comment>
<reference evidence="7" key="1">
    <citation type="submission" date="2019-07" db="EMBL/GenBank/DDBJ databases">
        <title>De Novo Assembly of kiwifruit Actinidia rufa.</title>
        <authorList>
            <person name="Sugita-Konishi S."/>
            <person name="Sato K."/>
            <person name="Mori E."/>
            <person name="Abe Y."/>
            <person name="Kisaki G."/>
            <person name="Hamano K."/>
            <person name="Suezawa K."/>
            <person name="Otani M."/>
            <person name="Fukuda T."/>
            <person name="Manabe T."/>
            <person name="Gomi K."/>
            <person name="Tabuchi M."/>
            <person name="Akimitsu K."/>
            <person name="Kataoka I."/>
        </authorList>
    </citation>
    <scope>NUCLEOTIDE SEQUENCE [LARGE SCALE GENOMIC DNA]</scope>
    <source>
        <strain evidence="7">cv. Fuchu</strain>
    </source>
</reference>
<dbReference type="GO" id="GO:0003723">
    <property type="term" value="F:RNA binding"/>
    <property type="evidence" value="ECO:0007669"/>
    <property type="project" value="TreeGrafter"/>
</dbReference>
<dbReference type="GO" id="GO:0003677">
    <property type="term" value="F:DNA binding"/>
    <property type="evidence" value="ECO:0007669"/>
    <property type="project" value="TreeGrafter"/>
</dbReference>
<feature type="region of interest" description="Disordered" evidence="4">
    <location>
        <begin position="23"/>
        <end position="55"/>
    </location>
</feature>
<dbReference type="GO" id="GO:0005730">
    <property type="term" value="C:nucleolus"/>
    <property type="evidence" value="ECO:0007669"/>
    <property type="project" value="TreeGrafter"/>
</dbReference>
<evidence type="ECO:0000256" key="2">
    <source>
        <dbReference type="ARBA" id="ARBA00005904"/>
    </source>
</evidence>
<feature type="domain" description="Ribosomal RNA-processing protein 14/surfeit locus protein 6 C-terminal" evidence="5">
    <location>
        <begin position="29"/>
        <end position="166"/>
    </location>
</feature>
<evidence type="ECO:0000256" key="3">
    <source>
        <dbReference type="ARBA" id="ARBA00023242"/>
    </source>
</evidence>
<comment type="caution">
    <text evidence="6">The sequence shown here is derived from an EMBL/GenBank/DDBJ whole genome shotgun (WGS) entry which is preliminary data.</text>
</comment>
<dbReference type="EMBL" id="BJWL01000176">
    <property type="protein sequence ID" value="GFS33036.1"/>
    <property type="molecule type" value="Genomic_DNA"/>
</dbReference>
<dbReference type="InterPro" id="IPR007019">
    <property type="entry name" value="SURF6"/>
</dbReference>
<evidence type="ECO:0000313" key="7">
    <source>
        <dbReference type="Proteomes" id="UP000585474"/>
    </source>
</evidence>
<protein>
    <recommendedName>
        <fullName evidence="5">Ribosomal RNA-processing protein 14/surfeit locus protein 6 C-terminal domain-containing protein</fullName>
    </recommendedName>
</protein>
<dbReference type="Proteomes" id="UP000585474">
    <property type="component" value="Unassembled WGS sequence"/>
</dbReference>
<dbReference type="PANTHER" id="PTHR14369">
    <property type="entry name" value="SURFEIT LOCUS PROTEIN 6"/>
    <property type="match status" value="1"/>
</dbReference>
<feature type="compositionally biased region" description="Basic and acidic residues" evidence="4">
    <location>
        <begin position="26"/>
        <end position="53"/>
    </location>
</feature>
<keyword evidence="7" id="KW-1185">Reference proteome</keyword>
<proteinExistence type="inferred from homology"/>
<organism evidence="6 7">
    <name type="scientific">Actinidia rufa</name>
    <dbReference type="NCBI Taxonomy" id="165716"/>
    <lineage>
        <taxon>Eukaryota</taxon>
        <taxon>Viridiplantae</taxon>
        <taxon>Streptophyta</taxon>
        <taxon>Embryophyta</taxon>
        <taxon>Tracheophyta</taxon>
        <taxon>Spermatophyta</taxon>
        <taxon>Magnoliopsida</taxon>
        <taxon>eudicotyledons</taxon>
        <taxon>Gunneridae</taxon>
        <taxon>Pentapetalae</taxon>
        <taxon>asterids</taxon>
        <taxon>Ericales</taxon>
        <taxon>Actinidiaceae</taxon>
        <taxon>Actinidia</taxon>
    </lineage>
</organism>